<reference evidence="1 2" key="1">
    <citation type="submission" date="2019-03" db="EMBL/GenBank/DDBJ databases">
        <title>Genomic Encyclopedia of Type Strains, Phase IV (KMG-IV): sequencing the most valuable type-strain genomes for metagenomic binning, comparative biology and taxonomic classification.</title>
        <authorList>
            <person name="Goeker M."/>
        </authorList>
    </citation>
    <scope>NUCLEOTIDE SEQUENCE [LARGE SCALE GENOMIC DNA]</scope>
    <source>
        <strain evidence="1 2">DSM 24629</strain>
    </source>
</reference>
<evidence type="ECO:0000313" key="2">
    <source>
        <dbReference type="Proteomes" id="UP000294902"/>
    </source>
</evidence>
<keyword evidence="2" id="KW-1185">Reference proteome</keyword>
<proteinExistence type="predicted"/>
<accession>A0A4R3MN24</accession>
<dbReference type="Pfam" id="PF05133">
    <property type="entry name" value="SPP1_portal"/>
    <property type="match status" value="1"/>
</dbReference>
<protein>
    <submittedName>
        <fullName evidence="1">SPP1 family phage portal protein</fullName>
    </submittedName>
</protein>
<sequence>MTQQDLILLCLKEHKKELPRYTKMRDYYDYKHDILYNYPEMSKRNNLKVIKNFIQLFCDQEVIYTVGNDLTYISKKGDKEEINAIDYNLAHWNKKHDQQVLLEAEIYGESYELFYVNNDLEFCSRILNPTNSFCLRNEKGEVELFIHMWSTRFTNEKFIDVYDNDKITQYKFVDNEDLIFISEKEHMFRTVPVGVCTIKQTIYNKIKILNDSYNQLVSDQINMLSDLRQAYLVFTGVDIGEEQAKEIRELGIIVLPHDGKAEFLVQNVQDQHVKNMIERILDDIHQMGNSPDLNQELHSNLSGHALRNRLLACELRCNDVADSLINCVTTRVKFLFQFLKLTENKDYSYKDIHIRYTPNIPNDIVGLSDAVSKLKDIFPHETLMELFSFAENPSLLMEKKRKEQEMEYSIELDKLKIGNEELGEDND</sequence>
<dbReference type="InterPro" id="IPR021145">
    <property type="entry name" value="Portal_protein_SPP1_Gp6-like"/>
</dbReference>
<evidence type="ECO:0000313" key="1">
    <source>
        <dbReference type="EMBL" id="TCT16395.1"/>
    </source>
</evidence>
<comment type="caution">
    <text evidence="1">The sequence shown here is derived from an EMBL/GenBank/DDBJ whole genome shotgun (WGS) entry which is preliminary data.</text>
</comment>
<dbReference type="OrthoDB" id="3189403at2"/>
<dbReference type="RefSeq" id="WP_132250756.1">
    <property type="nucleotide sequence ID" value="NZ_SMAL01000002.1"/>
</dbReference>
<dbReference type="AlphaFoldDB" id="A0A4R3MN24"/>
<organism evidence="1 2">
    <name type="scientific">Natranaerovirga pectinivora</name>
    <dbReference type="NCBI Taxonomy" id="682400"/>
    <lineage>
        <taxon>Bacteria</taxon>
        <taxon>Bacillati</taxon>
        <taxon>Bacillota</taxon>
        <taxon>Clostridia</taxon>
        <taxon>Lachnospirales</taxon>
        <taxon>Natranaerovirgaceae</taxon>
        <taxon>Natranaerovirga</taxon>
    </lineage>
</organism>
<name>A0A4R3MN24_9FIRM</name>
<gene>
    <name evidence="1" type="ORF">EDC18_102414</name>
</gene>
<dbReference type="Proteomes" id="UP000294902">
    <property type="component" value="Unassembled WGS sequence"/>
</dbReference>
<dbReference type="EMBL" id="SMAL01000002">
    <property type="protein sequence ID" value="TCT16395.1"/>
    <property type="molecule type" value="Genomic_DNA"/>
</dbReference>